<name>A0A0C1C8B6_9BACT</name>
<accession>A0A0C1C8B6</accession>
<keyword evidence="13" id="KW-0234">DNA repair</keyword>
<dbReference type="Pfam" id="PF17760">
    <property type="entry name" value="UvrA_inter"/>
    <property type="match status" value="2"/>
</dbReference>
<evidence type="ECO:0000256" key="3">
    <source>
        <dbReference type="ARBA" id="ARBA00022723"/>
    </source>
</evidence>
<evidence type="ECO:0000256" key="13">
    <source>
        <dbReference type="ARBA" id="ARBA00023204"/>
    </source>
</evidence>
<gene>
    <name evidence="18" type="primary">uvrA</name>
    <name evidence="18" type="ORF">DB43_GN00080</name>
</gene>
<keyword evidence="6" id="KW-0227">DNA damage</keyword>
<evidence type="ECO:0000313" key="18">
    <source>
        <dbReference type="EMBL" id="KIA77300.1"/>
    </source>
</evidence>
<keyword evidence="4" id="KW-0677">Repeat</keyword>
<dbReference type="GO" id="GO:0006289">
    <property type="term" value="P:nucleotide-excision repair"/>
    <property type="evidence" value="ECO:0007669"/>
    <property type="project" value="InterPro"/>
</dbReference>
<dbReference type="InterPro" id="IPR017871">
    <property type="entry name" value="ABC_transporter-like_CS"/>
</dbReference>
<dbReference type="PANTHER" id="PTHR43152">
    <property type="entry name" value="UVRABC SYSTEM PROTEIN A"/>
    <property type="match status" value="1"/>
</dbReference>
<evidence type="ECO:0000256" key="12">
    <source>
        <dbReference type="ARBA" id="ARBA00023125"/>
    </source>
</evidence>
<organism evidence="18 19">
    <name type="scientific">Parachlamydia acanthamoebae</name>
    <dbReference type="NCBI Taxonomy" id="83552"/>
    <lineage>
        <taxon>Bacteria</taxon>
        <taxon>Pseudomonadati</taxon>
        <taxon>Chlamydiota</taxon>
        <taxon>Chlamydiia</taxon>
        <taxon>Parachlamydiales</taxon>
        <taxon>Parachlamydiaceae</taxon>
        <taxon>Parachlamydia</taxon>
    </lineage>
</organism>
<dbReference type="Pfam" id="PF17755">
    <property type="entry name" value="UvrA_DNA-bind"/>
    <property type="match status" value="1"/>
</dbReference>
<keyword evidence="7" id="KW-0228">DNA excision</keyword>
<dbReference type="SMART" id="SM00382">
    <property type="entry name" value="AAA"/>
    <property type="match status" value="2"/>
</dbReference>
<dbReference type="NCBIfam" id="TIGR00630">
    <property type="entry name" value="uvra"/>
    <property type="match status" value="2"/>
</dbReference>
<evidence type="ECO:0000256" key="7">
    <source>
        <dbReference type="ARBA" id="ARBA00022769"/>
    </source>
</evidence>
<evidence type="ECO:0000256" key="5">
    <source>
        <dbReference type="ARBA" id="ARBA00022741"/>
    </source>
</evidence>
<dbReference type="InterPro" id="IPR004602">
    <property type="entry name" value="UvrA"/>
</dbReference>
<evidence type="ECO:0000259" key="17">
    <source>
        <dbReference type="PROSITE" id="PS50893"/>
    </source>
</evidence>
<keyword evidence="2" id="KW-0963">Cytoplasm</keyword>
<evidence type="ECO:0000256" key="16">
    <source>
        <dbReference type="ARBA" id="ARBA00042156"/>
    </source>
</evidence>
<dbReference type="GO" id="GO:0003677">
    <property type="term" value="F:DNA binding"/>
    <property type="evidence" value="ECO:0007669"/>
    <property type="project" value="UniProtKB-KW"/>
</dbReference>
<dbReference type="GO" id="GO:0016887">
    <property type="term" value="F:ATP hydrolysis activity"/>
    <property type="evidence" value="ECO:0007669"/>
    <property type="project" value="InterPro"/>
</dbReference>
<dbReference type="GO" id="GO:0008270">
    <property type="term" value="F:zinc ion binding"/>
    <property type="evidence" value="ECO:0007669"/>
    <property type="project" value="UniProtKB-KW"/>
</dbReference>
<dbReference type="InterPro" id="IPR003593">
    <property type="entry name" value="AAA+_ATPase"/>
</dbReference>
<dbReference type="NCBIfam" id="NF001503">
    <property type="entry name" value="PRK00349.1"/>
    <property type="match status" value="1"/>
</dbReference>
<feature type="domain" description="ABC transporter" evidence="17">
    <location>
        <begin position="1598"/>
        <end position="1931"/>
    </location>
</feature>
<dbReference type="EMBL" id="JSAM01000083">
    <property type="protein sequence ID" value="KIA77300.1"/>
    <property type="molecule type" value="Genomic_DNA"/>
</dbReference>
<keyword evidence="8" id="KW-0863">Zinc-finger</keyword>
<dbReference type="Gene3D" id="1.20.1580.10">
    <property type="entry name" value="ABC transporter ATPase like domain"/>
    <property type="match status" value="4"/>
</dbReference>
<keyword evidence="12" id="KW-0238">DNA-binding</keyword>
<dbReference type="GO" id="GO:0004518">
    <property type="term" value="F:nuclease activity"/>
    <property type="evidence" value="ECO:0007669"/>
    <property type="project" value="UniProtKB-KW"/>
</dbReference>
<evidence type="ECO:0000256" key="14">
    <source>
        <dbReference type="ARBA" id="ARBA00038000"/>
    </source>
</evidence>
<evidence type="ECO:0000256" key="15">
    <source>
        <dbReference type="ARBA" id="ARBA00039316"/>
    </source>
</evidence>
<keyword evidence="11" id="KW-0267">Excision nuclease</keyword>
<feature type="domain" description="ABC transporter" evidence="17">
    <location>
        <begin position="1326"/>
        <end position="1588"/>
    </location>
</feature>
<dbReference type="InterPro" id="IPR041102">
    <property type="entry name" value="UvrA_inter"/>
</dbReference>
<evidence type="ECO:0000256" key="2">
    <source>
        <dbReference type="ARBA" id="ARBA00022490"/>
    </source>
</evidence>
<protein>
    <recommendedName>
        <fullName evidence="15">UvrABC system protein A</fullName>
    </recommendedName>
    <alternativeName>
        <fullName evidence="16">Excinuclease ABC subunit A</fullName>
    </alternativeName>
</protein>
<keyword evidence="3" id="KW-0479">Metal-binding</keyword>
<dbReference type="PROSITE" id="PS50893">
    <property type="entry name" value="ABC_TRANSPORTER_2"/>
    <property type="match status" value="3"/>
</dbReference>
<evidence type="ECO:0000256" key="9">
    <source>
        <dbReference type="ARBA" id="ARBA00022833"/>
    </source>
</evidence>
<keyword evidence="9" id="KW-0862">Zinc</keyword>
<dbReference type="SUPFAM" id="SSF52540">
    <property type="entry name" value="P-loop containing nucleoside triphosphate hydrolases"/>
    <property type="match status" value="4"/>
</dbReference>
<reference evidence="18 19" key="1">
    <citation type="journal article" date="2014" name="Mol. Biol. Evol.">
        <title>Massive expansion of Ubiquitination-related gene families within the Chlamydiae.</title>
        <authorList>
            <person name="Domman D."/>
            <person name="Collingro A."/>
            <person name="Lagkouvardos I."/>
            <person name="Gehre L."/>
            <person name="Weinmaier T."/>
            <person name="Rattei T."/>
            <person name="Subtil A."/>
            <person name="Horn M."/>
        </authorList>
    </citation>
    <scope>NUCLEOTIDE SEQUENCE [LARGE SCALE GENOMIC DNA]</scope>
    <source>
        <strain evidence="18 19">OEW1</strain>
    </source>
</reference>
<dbReference type="GO" id="GO:0005524">
    <property type="term" value="F:ATP binding"/>
    <property type="evidence" value="ECO:0007669"/>
    <property type="project" value="UniProtKB-KW"/>
</dbReference>
<dbReference type="PANTHER" id="PTHR43152:SF3">
    <property type="entry name" value="UVRABC SYSTEM PROTEIN A"/>
    <property type="match status" value="1"/>
</dbReference>
<dbReference type="InterPro" id="IPR041552">
    <property type="entry name" value="UvrA_DNA-bd"/>
</dbReference>
<dbReference type="InterPro" id="IPR003439">
    <property type="entry name" value="ABC_transporter-like_ATP-bd"/>
</dbReference>
<dbReference type="Gene3D" id="3.40.50.300">
    <property type="entry name" value="P-loop containing nucleotide triphosphate hydrolases"/>
    <property type="match status" value="4"/>
</dbReference>
<comment type="similarity">
    <text evidence="14">Belongs to the ABC transporter superfamily. UvrA family.</text>
</comment>
<keyword evidence="5" id="KW-0547">Nucleotide-binding</keyword>
<dbReference type="CDD" id="cd03271">
    <property type="entry name" value="ABC_UvrA_II"/>
    <property type="match status" value="1"/>
</dbReference>
<dbReference type="Gene3D" id="3.30.1490.20">
    <property type="entry name" value="ATP-grasp fold, A domain"/>
    <property type="match status" value="2"/>
</dbReference>
<comment type="caution">
    <text evidence="18">The sequence shown here is derived from an EMBL/GenBank/DDBJ whole genome shotgun (WGS) entry which is preliminary data.</text>
</comment>
<dbReference type="GO" id="GO:0009380">
    <property type="term" value="C:excinuclease repair complex"/>
    <property type="evidence" value="ECO:0007669"/>
    <property type="project" value="InterPro"/>
</dbReference>
<feature type="domain" description="ABC transporter" evidence="17">
    <location>
        <begin position="641"/>
        <end position="969"/>
    </location>
</feature>
<dbReference type="GO" id="GO:0005737">
    <property type="term" value="C:cytoplasm"/>
    <property type="evidence" value="ECO:0007669"/>
    <property type="project" value="UniProtKB-SubCell"/>
</dbReference>
<proteinExistence type="inferred from homology"/>
<evidence type="ECO:0000256" key="10">
    <source>
        <dbReference type="ARBA" id="ARBA00022840"/>
    </source>
</evidence>
<comment type="subcellular location">
    <subcellularLocation>
        <location evidence="1">Cytoplasm</location>
    </subcellularLocation>
</comment>
<evidence type="ECO:0000256" key="6">
    <source>
        <dbReference type="ARBA" id="ARBA00022763"/>
    </source>
</evidence>
<dbReference type="PATRIC" id="fig|83552.4.peg.1544"/>
<evidence type="ECO:0000256" key="8">
    <source>
        <dbReference type="ARBA" id="ARBA00022771"/>
    </source>
</evidence>
<dbReference type="InterPro" id="IPR027417">
    <property type="entry name" value="P-loop_NTPase"/>
</dbReference>
<dbReference type="InterPro" id="IPR013815">
    <property type="entry name" value="ATP_grasp_subdomain_1"/>
</dbReference>
<dbReference type="Proteomes" id="UP000031307">
    <property type="component" value="Unassembled WGS sequence"/>
</dbReference>
<evidence type="ECO:0000256" key="1">
    <source>
        <dbReference type="ARBA" id="ARBA00004496"/>
    </source>
</evidence>
<dbReference type="Gene3D" id="1.10.8.280">
    <property type="entry name" value="ABC transporter ATPase domain-like"/>
    <property type="match status" value="2"/>
</dbReference>
<evidence type="ECO:0000313" key="19">
    <source>
        <dbReference type="Proteomes" id="UP000031307"/>
    </source>
</evidence>
<evidence type="ECO:0000256" key="11">
    <source>
        <dbReference type="ARBA" id="ARBA00022881"/>
    </source>
</evidence>
<evidence type="ECO:0000256" key="4">
    <source>
        <dbReference type="ARBA" id="ARBA00022737"/>
    </source>
</evidence>
<keyword evidence="10" id="KW-0067">ATP-binding</keyword>
<sequence>MSSRLKSIVEFWVFTKIFKLNKIINLFPRIKNKVNNRQIILKKVKVHNLKSIDLTINPNQLVVFTGVSGSGKSSLAFDTLYVEGQRRYIESLSTFARRQLGDMAKPDLEHASGISPTISIEQKTAGRNPRSTVGTMTEVYDYLRVLYARIGVPHCPVSGEIVSPQSKERIIKTIQTMPEGSKLLILAPFARGKKAEFKEDFQDLLRKGFMRVRVDGQIVSLEDSITLDGSVAHDIDIVVDRIEVKPDNHSRIAESVTHALNLSQGECIALTANGEDEQFFSMHAFSPKSGLSYHSLEPHDFSFNSPAGMCPRCSGLGTVVEYDLDLIIDPTLSIAEDCCSIGSSYQTVKYGNIYDNLADQFGFSVHTPWNKLSERAKKVFLYGTEKKWTKMQFVHPVTGYTWIDRVQWRGVLHEAHTRYTEAKSDTYQKKMQKLMHQQVCPECHGERLKPYPAATELNGKRISALSAMTIAQCVQFFANLKLSKQENLIASELLKEIQERLHFLMEVGLHYLALDRTAPTLSGGEAQRVRLASQIGCGLVGITYILDEPSIGLHPRDNKKLIATLKHLRDMGNTVIVVEHDEETIWEADHILDFGPGPGVLGGEIVVDGDLTDLLTNPVSLTGAYLSGRKQIFIPKKRRKPQKESLEIQGATHHNLKNIDVKIPLGVFIAVTGVSGSGKSSLITDILYPALSNHLHGGDHRVGAHKGIQGIEAIDKVIAIDQSPIGRNPRSNPATYIKVFDEIRDLFSMLPESQARGYKPGRFSFNVREGSCLNCGGMGLLKVDMDFLDDAWVECEQCKGKRFDHETLSVFYKGKNIYDILEMDVSQALAFFTNIPSIKHKLEMLQKVGMEYIKLGQSSTTLSGGEAQRIKLAKELVRPSTGKTLYIFDEPTTGLHFHDIKHLLEVLHELVERENTVLVIEHNTDVIKTADWIIDIGPEGGEEGGRVVATGAPEKIAKQETPTGTAIRTALEHCFEKKAQEVLANKQKKKKQKKLTPSKQAIQSITVEGAEQNNLKLVNVTIPREKLTVCTGPSGSGKSSLAFDTIYAEGQRRYIESLSPYARQFVKQMPKPKVQHVEGLSPAIAIEQKSHAGNPRSTVGTMTEIYDYLRVLFARLGIPHCPETGEVIKAISKDHVADRILNYPLDEKIQILAPIEIRKNEKFAEVITRLNRQGFVRIRLNGEFYELDAEPESIPFDRKRKNELFLVIDRLKVSPTIRQRLLEAIENASEKGSGKLVVMHEKGDELFNLSFAVEKTGKSYPEITPHTFAFNTPEGMCLDCQGLGYQYGANLAQKNEVMDRSIEGLMYWLWGENTTHSTLNFLDKFLSEEQIDPYCPLNQLPAEQLQLLMNGSEKLYTLMRKGTPPLTFRWAGIDHVLSKIGKHGKGELKSGVLPLLDEYECPSCGGSRVNPLARHVTINNLNIHQVCQQPIEQTFQFIDKLVLKQEEFKLLDEVKTQLLNRLRFLCQVGLHYLALERRAPTLSGGEAQRIRLARQLGSGLTGVLYVLDEPTIGLHPRDSDRLNQALQDLKNLGNTMLMVEHDPRSIQKADYILDFGPQSGEHGGHITARGTYQEILHNPQSLTGAYLSGAKSIPIPKKRRKAVLKDGIAIEKATLHNLKNLSLKIPKGVFTCLTGVSGSGKSTLLGQILVPAFEKGLLKTDTVELPGAKVSGIENFDKMISIDQNPIGHTVRSDVCTYVDVLTRIREFFASIPLARSKGLQPKHFSYNHRKGMCTACWGLGYRRVEMHFLPAVQVICDECKGLRLNPISLEIAYNGKNLGQYLQMTVDEARVAFENHPRIVRILDTLISVGLGYLQLGQEMVTLSGGEAQRIKLSRELAKRSTGKTLYLLDEPTTGLHSDDIDKLLKVLHKLVDKGNTLVVIEHHLDFIKNSDYIIDLGPEAGEKGGEIVGVGTPEKIATHPTSWTGFYLRDTLN</sequence>
<dbReference type="PROSITE" id="PS00211">
    <property type="entry name" value="ABC_TRANSPORTER_1"/>
    <property type="match status" value="4"/>
</dbReference>